<dbReference type="PRINTS" id="PR00359">
    <property type="entry name" value="BP450"/>
</dbReference>
<dbReference type="InterPro" id="IPR036396">
    <property type="entry name" value="Cyt_P450_sf"/>
</dbReference>
<dbReference type="Pfam" id="PF00067">
    <property type="entry name" value="p450"/>
    <property type="match status" value="1"/>
</dbReference>
<proteinExistence type="inferred from homology"/>
<gene>
    <name evidence="4" type="ORF">GCM10011512_09700</name>
</gene>
<protein>
    <recommendedName>
        <fullName evidence="3">Flavodoxin-like domain-containing protein</fullName>
    </recommendedName>
</protein>
<dbReference type="PROSITE" id="PS00086">
    <property type="entry name" value="CYTOCHROME_P450"/>
    <property type="match status" value="1"/>
</dbReference>
<feature type="region of interest" description="Disordered" evidence="2">
    <location>
        <begin position="398"/>
        <end position="422"/>
    </location>
</feature>
<dbReference type="Pfam" id="PF00258">
    <property type="entry name" value="Flavodoxin_1"/>
    <property type="match status" value="1"/>
</dbReference>
<dbReference type="PANTHER" id="PTHR46696">
    <property type="entry name" value="P450, PUTATIVE (EUROFUNG)-RELATED"/>
    <property type="match status" value="1"/>
</dbReference>
<dbReference type="SUPFAM" id="SSF52218">
    <property type="entry name" value="Flavoproteins"/>
    <property type="match status" value="1"/>
</dbReference>
<dbReference type="EMBL" id="BMJI01000003">
    <property type="protein sequence ID" value="GGC84907.1"/>
    <property type="molecule type" value="Genomic_DNA"/>
</dbReference>
<dbReference type="InterPro" id="IPR023753">
    <property type="entry name" value="FAD/NAD-binding_dom"/>
</dbReference>
<dbReference type="InterPro" id="IPR036188">
    <property type="entry name" value="FAD/NAD-bd_sf"/>
</dbReference>
<keyword evidence="5" id="KW-1185">Reference proteome</keyword>
<dbReference type="InterPro" id="IPR017972">
    <property type="entry name" value="Cyt_P450_CS"/>
</dbReference>
<reference evidence="5" key="1">
    <citation type="journal article" date="2019" name="Int. J. Syst. Evol. Microbiol.">
        <title>The Global Catalogue of Microorganisms (GCM) 10K type strain sequencing project: providing services to taxonomists for standard genome sequencing and annotation.</title>
        <authorList>
            <consortium name="The Broad Institute Genomics Platform"/>
            <consortium name="The Broad Institute Genome Sequencing Center for Infectious Disease"/>
            <person name="Wu L."/>
            <person name="Ma J."/>
        </authorList>
    </citation>
    <scope>NUCLEOTIDE SEQUENCE [LARGE SCALE GENOMIC DNA]</scope>
    <source>
        <strain evidence="5">CGMCC 1.15480</strain>
    </source>
</reference>
<dbReference type="InterPro" id="IPR002397">
    <property type="entry name" value="Cyt_P450_B"/>
</dbReference>
<sequence length="1067" mass="114198">MTTITDASVADWVSIPELYADPFPTFERLRAEGGVHWVPAVNRYLVTSYAAVHDTELDQQTFSANEKGSLMIRAMGHSMLRKDDPEHAVERRAWQPVLRPSVVKKAWLPIFERNAERYLELLREKGPGADLVWDFAAPFAAENLRAITGLHNVTQEDLQRWSQTLIDATGNYADDPAVWARGESSFDEVDDALDEMIGWHRRHPDSSLLSALLALPGEQMPIESIRANLKMTIGGGLNEPRDAIGVAAWALMRDPDQRALVEADPSRWNAVFDEAIRWVAPIGMYSRQTTRDVDLQGVRLPAGAKLGICLLSANRDERQWPSPERFDLTRSGQGAHLAFGKGVHVCLGAWVARAEVADVALPALFKALPGLSLHPERPAVPGGWVFRGMDELPVTFDTATPAGAPGSRAAAGASPATSAAPAPSSVAGPHVAIIGAGPAGCYTAQAVLRRLPGARVTVYDASPTPYGLVRSGVAADHQGTKAVADQFARLFERDGVRFVGSTRVHTDPVAEDVVLRGRPAQDAPAVRSQDAAGAELTLQQLRDAHDAVVVATGLTGDAPLDMAGALVNGAPRPGVFGSGELTRLLNADPASCTGELPTLGRTAVVVGMGNVAMDLIRLTAKRAEHLADSDIHDEAHTALTDQLTTLHVVGRSQPDMAKFDPVMLREIVELPGIEHVVHGVNLAQLEAAGDPRSELIADLIRSGSSGADASLRIEWWIGYVPAEVHSDSQSGRVSALTITACDKAANASARLDADAVVTAIGFHACADDLVGSLGALDERIRDTGRIEPGLYVAGWARRGPRGTIPSQRTDSRELAETIATDLETGSPSQPSGPARGYMTLAPYLARATDWAGWQRVDTEELARATEGRVRGKFRDARELRLLASAAISTPERAAEGASATVGAAATHLPPLTVLFGTESGNAELVAEELARHLADRFTVTVRDIGSLRTTDVAAELDRAVPHLLICSTYGDGELPTTAHGFHRALLNQQPDLTGLRFAVFGLGDHSYHATYSRGSEILDEGLRHLGAERIGHYGRHDAASGESATRVARCWADSALENLETEVAQEL</sequence>
<dbReference type="PANTHER" id="PTHR46696:SF1">
    <property type="entry name" value="CYTOCHROME P450 YJIB-RELATED"/>
    <property type="match status" value="1"/>
</dbReference>
<dbReference type="Gene3D" id="3.50.50.60">
    <property type="entry name" value="FAD/NAD(P)-binding domain"/>
    <property type="match status" value="1"/>
</dbReference>
<dbReference type="InterPro" id="IPR001128">
    <property type="entry name" value="Cyt_P450"/>
</dbReference>
<dbReference type="Gene3D" id="3.40.50.720">
    <property type="entry name" value="NAD(P)-binding Rossmann-like Domain"/>
    <property type="match status" value="1"/>
</dbReference>
<dbReference type="RefSeq" id="WP_188666946.1">
    <property type="nucleotide sequence ID" value="NZ_BMJI01000003.1"/>
</dbReference>
<organism evidence="4 5">
    <name type="scientific">Tersicoccus solisilvae</name>
    <dbReference type="NCBI Taxonomy" id="1882339"/>
    <lineage>
        <taxon>Bacteria</taxon>
        <taxon>Bacillati</taxon>
        <taxon>Actinomycetota</taxon>
        <taxon>Actinomycetes</taxon>
        <taxon>Micrococcales</taxon>
        <taxon>Micrococcaceae</taxon>
        <taxon>Tersicoccus</taxon>
    </lineage>
</organism>
<comment type="caution">
    <text evidence="4">The sequence shown here is derived from an EMBL/GenBank/DDBJ whole genome shotgun (WGS) entry which is preliminary data.</text>
</comment>
<evidence type="ECO:0000259" key="3">
    <source>
        <dbReference type="PROSITE" id="PS50902"/>
    </source>
</evidence>
<dbReference type="SUPFAM" id="SSF51971">
    <property type="entry name" value="Nucleotide-binding domain"/>
    <property type="match status" value="1"/>
</dbReference>
<evidence type="ECO:0000256" key="1">
    <source>
        <dbReference type="ARBA" id="ARBA00010617"/>
    </source>
</evidence>
<dbReference type="Proteomes" id="UP000597761">
    <property type="component" value="Unassembled WGS sequence"/>
</dbReference>
<dbReference type="PROSITE" id="PS50902">
    <property type="entry name" value="FLAVODOXIN_LIKE"/>
    <property type="match status" value="1"/>
</dbReference>
<dbReference type="SUPFAM" id="SSF48264">
    <property type="entry name" value="Cytochrome P450"/>
    <property type="match status" value="1"/>
</dbReference>
<dbReference type="Gene3D" id="1.10.630.10">
    <property type="entry name" value="Cytochrome P450"/>
    <property type="match status" value="1"/>
</dbReference>
<name>A0ABQ1NTF6_9MICC</name>
<evidence type="ECO:0000313" key="5">
    <source>
        <dbReference type="Proteomes" id="UP000597761"/>
    </source>
</evidence>
<feature type="domain" description="Flavodoxin-like" evidence="3">
    <location>
        <begin position="911"/>
        <end position="1056"/>
    </location>
</feature>
<evidence type="ECO:0000256" key="2">
    <source>
        <dbReference type="SAM" id="MobiDB-lite"/>
    </source>
</evidence>
<accession>A0ABQ1NTF6</accession>
<dbReference type="Pfam" id="PF07992">
    <property type="entry name" value="Pyr_redox_2"/>
    <property type="match status" value="1"/>
</dbReference>
<dbReference type="Gene3D" id="3.40.50.360">
    <property type="match status" value="1"/>
</dbReference>
<dbReference type="InterPro" id="IPR008254">
    <property type="entry name" value="Flavodoxin/NO_synth"/>
</dbReference>
<comment type="similarity">
    <text evidence="1">Belongs to the cytochrome P450 family.</text>
</comment>
<dbReference type="InterPro" id="IPR029039">
    <property type="entry name" value="Flavoprotein-like_sf"/>
</dbReference>
<evidence type="ECO:0000313" key="4">
    <source>
        <dbReference type="EMBL" id="GGC84907.1"/>
    </source>
</evidence>